<dbReference type="SUPFAM" id="SSF57701">
    <property type="entry name" value="Zn2/Cys6 DNA-binding domain"/>
    <property type="match status" value="1"/>
</dbReference>
<dbReference type="Proteomes" id="UP000604273">
    <property type="component" value="Unassembled WGS sequence"/>
</dbReference>
<evidence type="ECO:0000256" key="2">
    <source>
        <dbReference type="ARBA" id="ARBA00023242"/>
    </source>
</evidence>
<feature type="compositionally biased region" description="Low complexity" evidence="3">
    <location>
        <begin position="1"/>
        <end position="20"/>
    </location>
</feature>
<reference evidence="4" key="1">
    <citation type="journal article" date="2020" name="BMC Genomics">
        <title>Correction to: Identification and distribution of gene clusters required for synthesis of sphingolipid metabolism inhibitors in diverse species of the filamentous fungus Fusarium.</title>
        <authorList>
            <person name="Kim H.S."/>
            <person name="Lohmar J.M."/>
            <person name="Busman M."/>
            <person name="Brown D.W."/>
            <person name="Naumann T.A."/>
            <person name="Divon H.H."/>
            <person name="Lysoe E."/>
            <person name="Uhlig S."/>
            <person name="Proctor R.H."/>
        </authorList>
    </citation>
    <scope>NUCLEOTIDE SEQUENCE</scope>
    <source>
        <strain evidence="4">NRRL 45417</strain>
    </source>
</reference>
<dbReference type="OrthoDB" id="424974at2759"/>
<sequence length="305" mass="33827">MDSTTPSSQLLISSPRSSTSDGIQKGRQRTITACLTYRRRKVKCDHTQPTSSNNTSHAREGNRVSRSNLRTGQEEIRNRLERLERLLERAIVSGGSISQSLDVRVYSSENPRDIEQVKGASPSPRAETLSTDGFDGALLLEAEEGQSRWVSSLHYALLADQIHDVKMLLGDESGGNLVESSPTDQATPLFPFSAATVDSLTAWAPDSADDCLALLNIFYSNVDPMIRLVYKPTLQRRFTQYIDYIYGTTTLTAGHQEAEALRPDQALHTFKPLALAIFYSAINSLLVENVMLQFGVEKEVLLTQF</sequence>
<feature type="compositionally biased region" description="Polar residues" evidence="3">
    <location>
        <begin position="47"/>
        <end position="56"/>
    </location>
</feature>
<dbReference type="InterPro" id="IPR036864">
    <property type="entry name" value="Zn2-C6_fun-type_DNA-bd_sf"/>
</dbReference>
<feature type="region of interest" description="Disordered" evidence="3">
    <location>
        <begin position="1"/>
        <end position="27"/>
    </location>
</feature>
<organism evidence="4 5">
    <name type="scientific">Fusarium gaditjirri</name>
    <dbReference type="NCBI Taxonomy" id="282569"/>
    <lineage>
        <taxon>Eukaryota</taxon>
        <taxon>Fungi</taxon>
        <taxon>Dikarya</taxon>
        <taxon>Ascomycota</taxon>
        <taxon>Pezizomycotina</taxon>
        <taxon>Sordariomycetes</taxon>
        <taxon>Hypocreomycetidae</taxon>
        <taxon>Hypocreales</taxon>
        <taxon>Nectriaceae</taxon>
        <taxon>Fusarium</taxon>
        <taxon>Fusarium nisikadoi species complex</taxon>
    </lineage>
</organism>
<comment type="caution">
    <text evidence="4">The sequence shown here is derived from an EMBL/GenBank/DDBJ whole genome shotgun (WGS) entry which is preliminary data.</text>
</comment>
<dbReference type="InterPro" id="IPR050613">
    <property type="entry name" value="Sec_Metabolite_Reg"/>
</dbReference>
<dbReference type="GO" id="GO:0005634">
    <property type="term" value="C:nucleus"/>
    <property type="evidence" value="ECO:0007669"/>
    <property type="project" value="UniProtKB-SubCell"/>
</dbReference>
<accession>A0A8H4SPQ1</accession>
<name>A0A8H4SPQ1_9HYPO</name>
<protein>
    <submittedName>
        <fullName evidence="4">Uncharacterized protein</fullName>
    </submittedName>
</protein>
<comment type="subcellular location">
    <subcellularLocation>
        <location evidence="1">Nucleus</location>
    </subcellularLocation>
</comment>
<evidence type="ECO:0000313" key="5">
    <source>
        <dbReference type="Proteomes" id="UP000604273"/>
    </source>
</evidence>
<dbReference type="GO" id="GO:0000981">
    <property type="term" value="F:DNA-binding transcription factor activity, RNA polymerase II-specific"/>
    <property type="evidence" value="ECO:0007669"/>
    <property type="project" value="InterPro"/>
</dbReference>
<keyword evidence="2" id="KW-0539">Nucleus</keyword>
<reference evidence="4" key="2">
    <citation type="submission" date="2020-05" db="EMBL/GenBank/DDBJ databases">
        <authorList>
            <person name="Kim H.-S."/>
            <person name="Proctor R.H."/>
            <person name="Brown D.W."/>
        </authorList>
    </citation>
    <scope>NUCLEOTIDE SEQUENCE</scope>
    <source>
        <strain evidence="4">NRRL 45417</strain>
    </source>
</reference>
<evidence type="ECO:0000256" key="1">
    <source>
        <dbReference type="ARBA" id="ARBA00004123"/>
    </source>
</evidence>
<dbReference type="Gene3D" id="4.10.240.10">
    <property type="entry name" value="Zn(2)-C6 fungal-type DNA-binding domain"/>
    <property type="match status" value="1"/>
</dbReference>
<dbReference type="GO" id="GO:0008270">
    <property type="term" value="F:zinc ion binding"/>
    <property type="evidence" value="ECO:0007669"/>
    <property type="project" value="InterPro"/>
</dbReference>
<evidence type="ECO:0000256" key="3">
    <source>
        <dbReference type="SAM" id="MobiDB-lite"/>
    </source>
</evidence>
<dbReference type="AlphaFoldDB" id="A0A8H4SPQ1"/>
<dbReference type="InterPro" id="IPR001138">
    <property type="entry name" value="Zn2Cys6_DnaBD"/>
</dbReference>
<dbReference type="EMBL" id="JABFAI010000597">
    <property type="protein sequence ID" value="KAF4943286.1"/>
    <property type="molecule type" value="Genomic_DNA"/>
</dbReference>
<feature type="region of interest" description="Disordered" evidence="3">
    <location>
        <begin position="42"/>
        <end position="73"/>
    </location>
</feature>
<evidence type="ECO:0000313" key="4">
    <source>
        <dbReference type="EMBL" id="KAF4943286.1"/>
    </source>
</evidence>
<proteinExistence type="predicted"/>
<dbReference type="CDD" id="cd00067">
    <property type="entry name" value="GAL4"/>
    <property type="match status" value="1"/>
</dbReference>
<gene>
    <name evidence="4" type="ORF">FGADI_13514</name>
</gene>
<keyword evidence="5" id="KW-1185">Reference proteome</keyword>
<dbReference type="PANTHER" id="PTHR31001">
    <property type="entry name" value="UNCHARACTERIZED TRANSCRIPTIONAL REGULATORY PROTEIN"/>
    <property type="match status" value="1"/>
</dbReference>
<dbReference type="PANTHER" id="PTHR31001:SF77">
    <property type="entry name" value="TRANSCRIPTION FACTOR, PUTATIVE (AFU_ORTHOLOGUE AFUA_3G12940)-RELATED"/>
    <property type="match status" value="1"/>
</dbReference>